<dbReference type="PANTHER" id="PTHR11042">
    <property type="entry name" value="EUKARYOTIC TRANSLATION INITIATION FACTOR 2-ALPHA KINASE EIF2-ALPHA KINASE -RELATED"/>
    <property type="match status" value="1"/>
</dbReference>
<evidence type="ECO:0000256" key="4">
    <source>
        <dbReference type="ARBA" id="ARBA00022840"/>
    </source>
</evidence>
<dbReference type="InterPro" id="IPR050339">
    <property type="entry name" value="CC_SR_Kinase"/>
</dbReference>
<dbReference type="Gene3D" id="1.10.510.10">
    <property type="entry name" value="Transferase(Phosphotransferase) domain 1"/>
    <property type="match status" value="1"/>
</dbReference>
<dbReference type="InterPro" id="IPR008271">
    <property type="entry name" value="Ser/Thr_kinase_AS"/>
</dbReference>
<dbReference type="PROSITE" id="PS00108">
    <property type="entry name" value="PROTEIN_KINASE_ST"/>
    <property type="match status" value="1"/>
</dbReference>
<dbReference type="SMART" id="SM00220">
    <property type="entry name" value="S_TKc"/>
    <property type="match status" value="1"/>
</dbReference>
<keyword evidence="4" id="KW-0067">ATP-binding</keyword>
<keyword evidence="2" id="KW-0547">Nucleotide-binding</keyword>
<evidence type="ECO:0000313" key="7">
    <source>
        <dbReference type="EMBL" id="GMS86336.1"/>
    </source>
</evidence>
<dbReference type="InterPro" id="IPR000719">
    <property type="entry name" value="Prot_kinase_dom"/>
</dbReference>
<dbReference type="EMBL" id="BTSX01000002">
    <property type="protein sequence ID" value="GMS86336.1"/>
    <property type="molecule type" value="Genomic_DNA"/>
</dbReference>
<evidence type="ECO:0000256" key="3">
    <source>
        <dbReference type="ARBA" id="ARBA00022777"/>
    </source>
</evidence>
<dbReference type="PANTHER" id="PTHR11042:SF91">
    <property type="entry name" value="EUKARYOTIC TRANSLATION INITIATION FACTOR 2-ALPHA KINASE"/>
    <property type="match status" value="1"/>
</dbReference>
<dbReference type="GO" id="GO:0004694">
    <property type="term" value="F:eukaryotic translation initiation factor 2alpha kinase activity"/>
    <property type="evidence" value="ECO:0007669"/>
    <property type="project" value="TreeGrafter"/>
</dbReference>
<organism evidence="8 9">
    <name type="scientific">Pristionchus entomophagus</name>
    <dbReference type="NCBI Taxonomy" id="358040"/>
    <lineage>
        <taxon>Eukaryota</taxon>
        <taxon>Metazoa</taxon>
        <taxon>Ecdysozoa</taxon>
        <taxon>Nematoda</taxon>
        <taxon>Chromadorea</taxon>
        <taxon>Rhabditida</taxon>
        <taxon>Rhabditina</taxon>
        <taxon>Diplogasteromorpha</taxon>
        <taxon>Diplogasteroidea</taxon>
        <taxon>Neodiplogasteridae</taxon>
        <taxon>Pristionchus</taxon>
    </lineage>
</organism>
<name>A0AAV5UP40_9BILA</name>
<dbReference type="PROSITE" id="PS50011">
    <property type="entry name" value="PROTEIN_KINASE_DOM"/>
    <property type="match status" value="1"/>
</dbReference>
<evidence type="ECO:0000256" key="1">
    <source>
        <dbReference type="ARBA" id="ARBA00022679"/>
    </source>
</evidence>
<evidence type="ECO:0000256" key="2">
    <source>
        <dbReference type="ARBA" id="ARBA00022741"/>
    </source>
</evidence>
<evidence type="ECO:0000313" key="9">
    <source>
        <dbReference type="Proteomes" id="UP001432027"/>
    </source>
</evidence>
<evidence type="ECO:0000256" key="5">
    <source>
        <dbReference type="ARBA" id="ARBA00037982"/>
    </source>
</evidence>
<keyword evidence="1" id="KW-0808">Transferase</keyword>
<keyword evidence="3" id="KW-0418">Kinase</keyword>
<dbReference type="Pfam" id="PF00069">
    <property type="entry name" value="Pkinase"/>
    <property type="match status" value="1"/>
</dbReference>
<dbReference type="GO" id="GO:0005737">
    <property type="term" value="C:cytoplasm"/>
    <property type="evidence" value="ECO:0007669"/>
    <property type="project" value="TreeGrafter"/>
</dbReference>
<dbReference type="AlphaFoldDB" id="A0AAV5UP40"/>
<feature type="domain" description="Protein kinase" evidence="6">
    <location>
        <begin position="1"/>
        <end position="148"/>
    </location>
</feature>
<proteinExistence type="inferred from homology"/>
<comment type="caution">
    <text evidence="8">The sequence shown here is derived from an EMBL/GenBank/DDBJ whole genome shotgun (WGS) entry which is preliminary data.</text>
</comment>
<gene>
    <name evidence="8" type="ORF">PENTCL1PPCAC_30516</name>
    <name evidence="7" type="ORF">PENTCL1PPCAC_8511</name>
</gene>
<keyword evidence="9" id="KW-1185">Reference proteome</keyword>
<evidence type="ECO:0000259" key="6">
    <source>
        <dbReference type="PROSITE" id="PS50011"/>
    </source>
</evidence>
<accession>A0AAV5UP40</accession>
<sequence length="149" mass="17017">MVSAVEYIHSKNLIHRDLKPHNVLFVEQDVLKLCDLGIATERRYDVESDSQIAGTSTGTALYMSPEQRFFKYSSRSDVFSLGLIFAELCVVMTATERNDIFDKIRCGEQHNLNNLIADENTVEFIKLLTQVDPRSRPSSREMIDNIFLA</sequence>
<evidence type="ECO:0000313" key="8">
    <source>
        <dbReference type="EMBL" id="GMT08342.1"/>
    </source>
</evidence>
<dbReference type="Proteomes" id="UP001432027">
    <property type="component" value="Unassembled WGS sequence"/>
</dbReference>
<dbReference type="SUPFAM" id="SSF56112">
    <property type="entry name" value="Protein kinase-like (PK-like)"/>
    <property type="match status" value="1"/>
</dbReference>
<protein>
    <recommendedName>
        <fullName evidence="6">Protein kinase domain-containing protein</fullName>
    </recommendedName>
</protein>
<reference evidence="8" key="1">
    <citation type="submission" date="2023-10" db="EMBL/GenBank/DDBJ databases">
        <title>Genome assembly of Pristionchus species.</title>
        <authorList>
            <person name="Yoshida K."/>
            <person name="Sommer R.J."/>
        </authorList>
    </citation>
    <scope>NUCLEOTIDE SEQUENCE</scope>
    <source>
        <strain evidence="8">RS0144</strain>
    </source>
</reference>
<comment type="similarity">
    <text evidence="5">Belongs to the protein kinase superfamily. Ser/Thr protein kinase family. GCN2 subfamily.</text>
</comment>
<dbReference type="GO" id="GO:0005524">
    <property type="term" value="F:ATP binding"/>
    <property type="evidence" value="ECO:0007669"/>
    <property type="project" value="UniProtKB-KW"/>
</dbReference>
<dbReference type="EMBL" id="BTSX01000063">
    <property type="protein sequence ID" value="GMT08342.1"/>
    <property type="molecule type" value="Genomic_DNA"/>
</dbReference>
<dbReference type="GO" id="GO:0005634">
    <property type="term" value="C:nucleus"/>
    <property type="evidence" value="ECO:0007669"/>
    <property type="project" value="TreeGrafter"/>
</dbReference>
<dbReference type="InterPro" id="IPR011009">
    <property type="entry name" value="Kinase-like_dom_sf"/>
</dbReference>